<keyword evidence="1 2" id="KW-0597">Phosphoprotein</keyword>
<dbReference type="PANTHER" id="PTHR44591">
    <property type="entry name" value="STRESS RESPONSE REGULATOR PROTEIN 1"/>
    <property type="match status" value="1"/>
</dbReference>
<comment type="caution">
    <text evidence="4">The sequence shown here is derived from an EMBL/GenBank/DDBJ whole genome shotgun (WGS) entry which is preliminary data.</text>
</comment>
<dbReference type="InterPro" id="IPR001789">
    <property type="entry name" value="Sig_transdc_resp-reg_receiver"/>
</dbReference>
<dbReference type="RefSeq" id="WP_179237167.1">
    <property type="nucleotide sequence ID" value="NZ_JACBNQ010000003.1"/>
</dbReference>
<dbReference type="SMART" id="SM00448">
    <property type="entry name" value="REC"/>
    <property type="match status" value="1"/>
</dbReference>
<reference evidence="4" key="1">
    <citation type="submission" date="2020-07" db="EMBL/GenBank/DDBJ databases">
        <title>Genomic analysis of a strain of Sedimentibacter Hydroxybenzoicus DSM7310.</title>
        <authorList>
            <person name="Ma S."/>
        </authorList>
    </citation>
    <scope>NUCLEOTIDE SEQUENCE</scope>
    <source>
        <strain evidence="4">DSM 7310</strain>
    </source>
</reference>
<dbReference type="AlphaFoldDB" id="A0A974BI02"/>
<evidence type="ECO:0000259" key="3">
    <source>
        <dbReference type="PROSITE" id="PS50110"/>
    </source>
</evidence>
<evidence type="ECO:0000313" key="4">
    <source>
        <dbReference type="EMBL" id="NYB73467.1"/>
    </source>
</evidence>
<dbReference type="InterPro" id="IPR011006">
    <property type="entry name" value="CheY-like_superfamily"/>
</dbReference>
<gene>
    <name evidence="4" type="ORF">HZF24_04870</name>
</gene>
<dbReference type="Pfam" id="PF00072">
    <property type="entry name" value="Response_reg"/>
    <property type="match status" value="1"/>
</dbReference>
<dbReference type="PROSITE" id="PS50110">
    <property type="entry name" value="RESPONSE_REGULATORY"/>
    <property type="match status" value="1"/>
</dbReference>
<feature type="domain" description="Response regulatory" evidence="3">
    <location>
        <begin position="2"/>
        <end position="118"/>
    </location>
</feature>
<dbReference type="Proteomes" id="UP000611629">
    <property type="component" value="Unassembled WGS sequence"/>
</dbReference>
<dbReference type="GO" id="GO:0000160">
    <property type="term" value="P:phosphorelay signal transduction system"/>
    <property type="evidence" value="ECO:0007669"/>
    <property type="project" value="InterPro"/>
</dbReference>
<organism evidence="4 5">
    <name type="scientific">Sedimentibacter hydroxybenzoicus DSM 7310</name>
    <dbReference type="NCBI Taxonomy" id="1123245"/>
    <lineage>
        <taxon>Bacteria</taxon>
        <taxon>Bacillati</taxon>
        <taxon>Bacillota</taxon>
        <taxon>Tissierellia</taxon>
        <taxon>Sedimentibacter</taxon>
    </lineage>
</organism>
<accession>A0A974BI02</accession>
<dbReference type="InterPro" id="IPR050595">
    <property type="entry name" value="Bact_response_regulator"/>
</dbReference>
<keyword evidence="5" id="KW-1185">Reference proteome</keyword>
<name>A0A974BI02_SEDHY</name>
<protein>
    <submittedName>
        <fullName evidence="4">Response regulator</fullName>
    </submittedName>
</protein>
<dbReference type="SUPFAM" id="SSF52172">
    <property type="entry name" value="CheY-like"/>
    <property type="match status" value="1"/>
</dbReference>
<evidence type="ECO:0000313" key="5">
    <source>
        <dbReference type="Proteomes" id="UP000611629"/>
    </source>
</evidence>
<dbReference type="Pfam" id="PF08664">
    <property type="entry name" value="YcbB"/>
    <property type="match status" value="1"/>
</dbReference>
<evidence type="ECO:0000256" key="2">
    <source>
        <dbReference type="PROSITE-ProRule" id="PRU00169"/>
    </source>
</evidence>
<sequence>MKIYIIDDDITVVKMLENIIEDNDLGTVCGYELDGNKGLAEIATLEPDIVLVDLLMPERDGISLAKEFKDKNDKPSFIMISQVSSKSMISKAYLEGIDFFINKPINVIEVSTVIRNITEKINYRKTLNNIQNLIYKDSSSTNVVNIPSETRIKKIQLILNRLGMSGEKGEKEILAICNYLIVNNRNMSDLNIKDLCKQLSPNSSNMEQRIRRAVSKGLTNLAHLGIEDYMNDIFIMYSNSLFNFEDVKAQMDRIRGKNKFGGKINIKKFIDGLIVNS</sequence>
<dbReference type="EMBL" id="JACBNQ010000003">
    <property type="protein sequence ID" value="NYB73467.1"/>
    <property type="molecule type" value="Genomic_DNA"/>
</dbReference>
<dbReference type="InterPro" id="IPR013972">
    <property type="entry name" value="YcbB"/>
</dbReference>
<feature type="modified residue" description="4-aspartylphosphate" evidence="2">
    <location>
        <position position="53"/>
    </location>
</feature>
<evidence type="ECO:0000256" key="1">
    <source>
        <dbReference type="ARBA" id="ARBA00022553"/>
    </source>
</evidence>
<proteinExistence type="predicted"/>
<dbReference type="Gene3D" id="3.40.50.2300">
    <property type="match status" value="1"/>
</dbReference>
<dbReference type="PANTHER" id="PTHR44591:SF3">
    <property type="entry name" value="RESPONSE REGULATORY DOMAIN-CONTAINING PROTEIN"/>
    <property type="match status" value="1"/>
</dbReference>